<dbReference type="Gene3D" id="1.20.120.30">
    <property type="entry name" value="Aspartate receptor, ligand-binding domain"/>
    <property type="match status" value="1"/>
</dbReference>
<dbReference type="AlphaFoldDB" id="Q9A4F2"/>
<evidence type="ECO:0000313" key="3">
    <source>
        <dbReference type="Proteomes" id="UP000001816"/>
    </source>
</evidence>
<dbReference type="Proteomes" id="UP000001816">
    <property type="component" value="Chromosome"/>
</dbReference>
<protein>
    <recommendedName>
        <fullName evidence="1">Chemoreceptor zinc-binding domain-containing protein</fullName>
    </recommendedName>
</protein>
<name>Q9A4F2_CAUVC</name>
<organism evidence="2 3">
    <name type="scientific">Caulobacter vibrioides (strain ATCC 19089 / CIP 103742 / CB 15)</name>
    <name type="common">Caulobacter crescentus</name>
    <dbReference type="NCBI Taxonomy" id="190650"/>
    <lineage>
        <taxon>Bacteria</taxon>
        <taxon>Pseudomonadati</taxon>
        <taxon>Pseudomonadota</taxon>
        <taxon>Alphaproteobacteria</taxon>
        <taxon>Caulobacterales</taxon>
        <taxon>Caulobacteraceae</taxon>
        <taxon>Caulobacter</taxon>
    </lineage>
</organism>
<dbReference type="SMR" id="Q9A4F2"/>
<accession>Q9A4F2</accession>
<reference evidence="2 3" key="1">
    <citation type="journal article" date="2001" name="Proc. Natl. Acad. Sci. U.S.A.">
        <title>Complete genome sequence of Caulobacter crescentus.</title>
        <authorList>
            <person name="Nierman W.C."/>
            <person name="Feldblyum T.V."/>
            <person name="Laub M.T."/>
            <person name="Paulsen I.T."/>
            <person name="Nelson K.E."/>
            <person name="Eisen J.A."/>
            <person name="Heidelberg J.F."/>
            <person name="Alley M.R."/>
            <person name="Ohta N."/>
            <person name="Maddock J.R."/>
            <person name="Potocka I."/>
            <person name="Nelson W.C."/>
            <person name="Newton A."/>
            <person name="Stephens C."/>
            <person name="Phadke N.D."/>
            <person name="Ely B."/>
            <person name="DeBoy R.T."/>
            <person name="Dodson R.J."/>
            <person name="Durkin A.S."/>
            <person name="Gwinn M.L."/>
            <person name="Haft D.H."/>
            <person name="Kolonay J.F."/>
            <person name="Smit J."/>
            <person name="Craven M.B."/>
            <person name="Khouri H."/>
            <person name="Shetty J."/>
            <person name="Berry K."/>
            <person name="Utterback T."/>
            <person name="Tran K."/>
            <person name="Wolf A."/>
            <person name="Vamathevan J."/>
            <person name="Ermolaeva M."/>
            <person name="White O."/>
            <person name="Salzberg S.L."/>
            <person name="Venter J.C."/>
            <person name="Shapiro L."/>
            <person name="Fraser C.M."/>
        </authorList>
    </citation>
    <scope>NUCLEOTIDE SEQUENCE [LARGE SCALE GENOMIC DNA]</scope>
    <source>
        <strain evidence="3">ATCC 19089 / CB15</strain>
    </source>
</reference>
<dbReference type="STRING" id="190650.CC_2882"/>
<dbReference type="HOGENOM" id="CLU_122422_2_0_5"/>
<dbReference type="EMBL" id="AE005673">
    <property type="protein sequence ID" value="AAK24846.1"/>
    <property type="molecule type" value="Genomic_DNA"/>
</dbReference>
<dbReference type="InterPro" id="IPR025991">
    <property type="entry name" value="Chemoreceptor_zinc-bind_dom"/>
</dbReference>
<dbReference type="BioCyc" id="CAULO:CC2882-MONOMER"/>
<proteinExistence type="predicted"/>
<dbReference type="PIR" id="B87606">
    <property type="entry name" value="B87606"/>
</dbReference>
<sequence length="147" mass="16204">MWIGGGFGNRSETKLSQNSPMFEPEGLAMDFLEHAHQHTLIRETLGAAISEQRSFDARELKSDRLCPTGCWLHGEGSRRWAGNHAFLNLLEAHREFHLRAGEVAELAQRGATVEAQRALRNGTPFAHALADLNAAFRRMKAAASVAA</sequence>
<dbReference type="eggNOG" id="COG0840">
    <property type="taxonomic scope" value="Bacteria"/>
</dbReference>
<dbReference type="Pfam" id="PF13682">
    <property type="entry name" value="CZB"/>
    <property type="match status" value="1"/>
</dbReference>
<evidence type="ECO:0000313" key="2">
    <source>
        <dbReference type="EMBL" id="AAK24846.1"/>
    </source>
</evidence>
<dbReference type="EnsemblBacteria" id="AAK24846">
    <property type="protein sequence ID" value="AAK24846"/>
    <property type="gene ID" value="CC_2882"/>
</dbReference>
<evidence type="ECO:0000259" key="1">
    <source>
        <dbReference type="Pfam" id="PF13682"/>
    </source>
</evidence>
<dbReference type="PATRIC" id="fig|190650.5.peg.2886"/>
<dbReference type="KEGG" id="ccr:CC_2882"/>
<gene>
    <name evidence="2" type="ordered locus">CC_2882</name>
</gene>
<keyword evidence="3" id="KW-1185">Reference proteome</keyword>
<feature type="domain" description="Chemoreceptor zinc-binding" evidence="1">
    <location>
        <begin position="43"/>
        <end position="103"/>
    </location>
</feature>